<evidence type="ECO:0000256" key="7">
    <source>
        <dbReference type="ARBA" id="ARBA00023002"/>
    </source>
</evidence>
<dbReference type="InterPro" id="IPR024072">
    <property type="entry name" value="DHFR-like_dom_sf"/>
</dbReference>
<evidence type="ECO:0000256" key="9">
    <source>
        <dbReference type="PIRNR" id="PIRNR006769"/>
    </source>
</evidence>
<proteinExistence type="inferred from homology"/>
<comment type="pathway">
    <text evidence="3 9">Cofactor biosynthesis; riboflavin biosynthesis; 5-amino-6-(D-ribitylamino)uracil from GTP: step 3/4.</text>
</comment>
<comment type="similarity">
    <text evidence="5 9">In the C-terminal section; belongs to the HTP reductase family.</text>
</comment>
<evidence type="ECO:0000313" key="11">
    <source>
        <dbReference type="EMBL" id="QJT08617.1"/>
    </source>
</evidence>
<sequence length="401" mass="42515">MDQRLHFPALGALYPPDPALPAGERACFAAALTEAERGRFATAPNPCVGAVLATRDGILARGYHAAPGQPHAEVMCLRDARDKGVDPASATLFVTLEPCNHTGRTPPCTRAILDAGVRSVVVGHPDPNPLVAGGGLAFLRENGVNARYSQDPDVRQACADSLADFLVWVGGDLPYVILKLATTLDGRIATRTGHSQWITGPDARREVHQLRRGVGAVLVGGNTFREDDPQLTHRLAEGGAPLDETADDAHPLKQPLAVVATSRLPEPGAVCRLLSERPHQTVFIAPPAAAESDQAKALVQCGARIIAAKDMAEGLKALRRELGVHHVLCEGGGGLGLSLLEAGLVHELRLHMAPKLLGDAEARPLFAGRAPERMDEALGMRLTEARTAGQDLLLTFRPQDS</sequence>
<dbReference type="InterPro" id="IPR016193">
    <property type="entry name" value="Cytidine_deaminase-like"/>
</dbReference>
<organism evidence="11 12">
    <name type="scientific">Oceanidesulfovibrio marinus</name>
    <dbReference type="NCBI Taxonomy" id="370038"/>
    <lineage>
        <taxon>Bacteria</taxon>
        <taxon>Pseudomonadati</taxon>
        <taxon>Thermodesulfobacteriota</taxon>
        <taxon>Desulfovibrionia</taxon>
        <taxon>Desulfovibrionales</taxon>
        <taxon>Desulfovibrionaceae</taxon>
        <taxon>Oceanidesulfovibrio</taxon>
    </lineage>
</organism>
<keyword evidence="6 9" id="KW-0521">NADP</keyword>
<comment type="function">
    <text evidence="1 9">Converts 2,5-diamino-6-(ribosylamino)-4(3h)-pyrimidinone 5'-phosphate into 5-amino-6-(ribosylamino)-2,4(1h,3h)-pyrimidinedione 5'-phosphate.</text>
</comment>
<comment type="cofactor">
    <cofactor evidence="9">
        <name>Zn(2+)</name>
        <dbReference type="ChEBI" id="CHEBI:29105"/>
    </cofactor>
    <text evidence="9">Binds 1 zinc ion.</text>
</comment>
<comment type="catalytic activity">
    <reaction evidence="9">
        <text>5-amino-6-(5-phospho-D-ribitylamino)uracil + NADP(+) = 5-amino-6-(5-phospho-D-ribosylamino)uracil + NADPH + H(+)</text>
        <dbReference type="Rhea" id="RHEA:17845"/>
        <dbReference type="ChEBI" id="CHEBI:15378"/>
        <dbReference type="ChEBI" id="CHEBI:57783"/>
        <dbReference type="ChEBI" id="CHEBI:58349"/>
        <dbReference type="ChEBI" id="CHEBI:58421"/>
        <dbReference type="ChEBI" id="CHEBI:58453"/>
        <dbReference type="EC" id="1.1.1.193"/>
    </reaction>
</comment>
<name>A0ABX6NDG7_9BACT</name>
<dbReference type="Gene3D" id="3.40.140.10">
    <property type="entry name" value="Cytidine Deaminase, domain 2"/>
    <property type="match status" value="1"/>
</dbReference>
<keyword evidence="9" id="KW-0479">Metal-binding</keyword>
<dbReference type="GO" id="GO:0008835">
    <property type="term" value="F:diaminohydroxyphosphoribosylaminopyrimidine deaminase activity"/>
    <property type="evidence" value="ECO:0007669"/>
    <property type="project" value="UniProtKB-EC"/>
</dbReference>
<dbReference type="NCBIfam" id="TIGR00227">
    <property type="entry name" value="ribD_Cterm"/>
    <property type="match status" value="1"/>
</dbReference>
<evidence type="ECO:0000256" key="3">
    <source>
        <dbReference type="ARBA" id="ARBA00004910"/>
    </source>
</evidence>
<dbReference type="CDD" id="cd01284">
    <property type="entry name" value="Riboflavin_deaminase-reductase"/>
    <property type="match status" value="1"/>
</dbReference>
<feature type="domain" description="CMP/dCMP-type deaminase" evidence="10">
    <location>
        <begin position="22"/>
        <end position="138"/>
    </location>
</feature>
<dbReference type="EMBL" id="CP039543">
    <property type="protein sequence ID" value="QJT08617.1"/>
    <property type="molecule type" value="Genomic_DNA"/>
</dbReference>
<dbReference type="InterPro" id="IPR002734">
    <property type="entry name" value="RibDG_C"/>
</dbReference>
<dbReference type="PIRSF" id="PIRSF006769">
    <property type="entry name" value="RibD"/>
    <property type="match status" value="1"/>
</dbReference>
<dbReference type="EC" id="1.1.1.193" evidence="9"/>
<evidence type="ECO:0000256" key="5">
    <source>
        <dbReference type="ARBA" id="ARBA00007417"/>
    </source>
</evidence>
<dbReference type="Pfam" id="PF00383">
    <property type="entry name" value="dCMP_cyt_deam_1"/>
    <property type="match status" value="1"/>
</dbReference>
<dbReference type="NCBIfam" id="TIGR00326">
    <property type="entry name" value="eubact_ribD"/>
    <property type="match status" value="1"/>
</dbReference>
<dbReference type="InterPro" id="IPR002125">
    <property type="entry name" value="CMP_dCMP_dom"/>
</dbReference>
<evidence type="ECO:0000256" key="6">
    <source>
        <dbReference type="ARBA" id="ARBA00022857"/>
    </source>
</evidence>
<keyword evidence="9" id="KW-0862">Zinc</keyword>
<dbReference type="SUPFAM" id="SSF53927">
    <property type="entry name" value="Cytidine deaminase-like"/>
    <property type="match status" value="1"/>
</dbReference>
<dbReference type="PANTHER" id="PTHR38011:SF7">
    <property type="entry name" value="2,5-DIAMINO-6-RIBOSYLAMINO-4(3H)-PYRIMIDINONE 5'-PHOSPHATE REDUCTASE"/>
    <property type="match status" value="1"/>
</dbReference>
<dbReference type="PROSITE" id="PS51747">
    <property type="entry name" value="CYT_DCMP_DEAMINASES_2"/>
    <property type="match status" value="1"/>
</dbReference>
<dbReference type="InterPro" id="IPR004794">
    <property type="entry name" value="Eubact_RibD"/>
</dbReference>
<evidence type="ECO:0000256" key="4">
    <source>
        <dbReference type="ARBA" id="ARBA00005259"/>
    </source>
</evidence>
<comment type="similarity">
    <text evidence="4 9">In the N-terminal section; belongs to the cytidine and deoxycytidylate deaminase family.</text>
</comment>
<keyword evidence="12" id="KW-1185">Reference proteome</keyword>
<dbReference type="Proteomes" id="UP000503251">
    <property type="component" value="Chromosome"/>
</dbReference>
<dbReference type="Pfam" id="PF01872">
    <property type="entry name" value="RibD_C"/>
    <property type="match status" value="1"/>
</dbReference>
<dbReference type="InterPro" id="IPR050765">
    <property type="entry name" value="Riboflavin_Biosynth_HTPR"/>
</dbReference>
<dbReference type="GO" id="GO:0008703">
    <property type="term" value="F:5-amino-6-(5-phosphoribosylamino)uracil reductase activity"/>
    <property type="evidence" value="ECO:0007669"/>
    <property type="project" value="UniProtKB-EC"/>
</dbReference>
<evidence type="ECO:0000259" key="10">
    <source>
        <dbReference type="PROSITE" id="PS51747"/>
    </source>
</evidence>
<dbReference type="Gene3D" id="3.40.430.10">
    <property type="entry name" value="Dihydrofolate Reductase, subunit A"/>
    <property type="match status" value="1"/>
</dbReference>
<evidence type="ECO:0000256" key="2">
    <source>
        <dbReference type="ARBA" id="ARBA00004882"/>
    </source>
</evidence>
<keyword evidence="7 9" id="KW-0560">Oxidoreductase</keyword>
<keyword evidence="9" id="KW-0686">Riboflavin biosynthesis</keyword>
<comment type="catalytic activity">
    <reaction evidence="9">
        <text>2,5-diamino-6-hydroxy-4-(5-phosphoribosylamino)-pyrimidine + H2O + H(+) = 5-amino-6-(5-phospho-D-ribosylamino)uracil + NH4(+)</text>
        <dbReference type="Rhea" id="RHEA:21868"/>
        <dbReference type="ChEBI" id="CHEBI:15377"/>
        <dbReference type="ChEBI" id="CHEBI:15378"/>
        <dbReference type="ChEBI" id="CHEBI:28938"/>
        <dbReference type="ChEBI" id="CHEBI:58453"/>
        <dbReference type="ChEBI" id="CHEBI:58614"/>
        <dbReference type="EC" id="3.5.4.26"/>
    </reaction>
</comment>
<evidence type="ECO:0000256" key="1">
    <source>
        <dbReference type="ARBA" id="ARBA00002151"/>
    </source>
</evidence>
<dbReference type="PANTHER" id="PTHR38011">
    <property type="entry name" value="DIHYDROFOLATE REDUCTASE FAMILY PROTEIN (AFU_ORTHOLOGUE AFUA_8G06820)"/>
    <property type="match status" value="1"/>
</dbReference>
<keyword evidence="8" id="KW-0511">Multifunctional enzyme</keyword>
<reference evidence="11 12" key="1">
    <citation type="submission" date="2019-04" db="EMBL/GenBank/DDBJ databases">
        <title>Isolation and culture of sulfate reducing bacteria from the cold seep of the South China Sea.</title>
        <authorList>
            <person name="Sun C."/>
            <person name="Liu R."/>
        </authorList>
    </citation>
    <scope>NUCLEOTIDE SEQUENCE [LARGE SCALE GENOMIC DNA]</scope>
    <source>
        <strain evidence="11 12">CS1</strain>
    </source>
</reference>
<dbReference type="EC" id="3.5.4.26" evidence="9"/>
<keyword evidence="9 11" id="KW-0378">Hydrolase</keyword>
<protein>
    <recommendedName>
        <fullName evidence="9">Riboflavin biosynthesis protein RibD</fullName>
    </recommendedName>
    <domain>
        <recommendedName>
            <fullName evidence="9">Diaminohydroxyphosphoribosylaminopyrimidine deaminase</fullName>
            <shortName evidence="9">DRAP deaminase</shortName>
            <ecNumber evidence="9">3.5.4.26</ecNumber>
        </recommendedName>
        <alternativeName>
            <fullName evidence="9">Riboflavin-specific deaminase</fullName>
        </alternativeName>
    </domain>
    <domain>
        <recommendedName>
            <fullName evidence="9">5-amino-6-(5-phosphoribosylamino)uracil reductase</fullName>
            <ecNumber evidence="9">1.1.1.193</ecNumber>
        </recommendedName>
        <alternativeName>
            <fullName evidence="9">HTP reductase</fullName>
        </alternativeName>
    </domain>
</protein>
<evidence type="ECO:0000313" key="12">
    <source>
        <dbReference type="Proteomes" id="UP000503251"/>
    </source>
</evidence>
<accession>A0ABX6NDG7</accession>
<dbReference type="RefSeq" id="WP_171266895.1">
    <property type="nucleotide sequence ID" value="NZ_CP039543.1"/>
</dbReference>
<dbReference type="InterPro" id="IPR011549">
    <property type="entry name" value="RibD_C"/>
</dbReference>
<gene>
    <name evidence="11" type="primary">ribD</name>
    <name evidence="11" type="ORF">E8L03_06630</name>
</gene>
<evidence type="ECO:0000256" key="8">
    <source>
        <dbReference type="ARBA" id="ARBA00023268"/>
    </source>
</evidence>
<dbReference type="SUPFAM" id="SSF53597">
    <property type="entry name" value="Dihydrofolate reductase-like"/>
    <property type="match status" value="1"/>
</dbReference>
<comment type="pathway">
    <text evidence="2 9">Cofactor biosynthesis; riboflavin biosynthesis; 5-amino-6-(D-ribitylamino)uracil from GTP: step 2/4.</text>
</comment>